<comment type="caution">
    <text evidence="3">The sequence shown here is derived from an EMBL/GenBank/DDBJ whole genome shotgun (WGS) entry which is preliminary data.</text>
</comment>
<dbReference type="InterPro" id="IPR051804">
    <property type="entry name" value="Carb_Metab_Reg_Kinase/Isom"/>
</dbReference>
<gene>
    <name evidence="3" type="ORF">KK083_11915</name>
</gene>
<dbReference type="GO" id="GO:0046872">
    <property type="term" value="F:metal ion binding"/>
    <property type="evidence" value="ECO:0007669"/>
    <property type="project" value="UniProtKB-KW"/>
</dbReference>
<organism evidence="3 4">
    <name type="scientific">Chryseosolibacter histidini</name>
    <dbReference type="NCBI Taxonomy" id="2782349"/>
    <lineage>
        <taxon>Bacteria</taxon>
        <taxon>Pseudomonadati</taxon>
        <taxon>Bacteroidota</taxon>
        <taxon>Cytophagia</taxon>
        <taxon>Cytophagales</taxon>
        <taxon>Chryseotaleaceae</taxon>
        <taxon>Chryseosolibacter</taxon>
    </lineage>
</organism>
<dbReference type="RefSeq" id="WP_254163459.1">
    <property type="nucleotide sequence ID" value="NZ_JAHESF010000010.1"/>
</dbReference>
<dbReference type="InterPro" id="IPR014710">
    <property type="entry name" value="RmlC-like_jellyroll"/>
</dbReference>
<evidence type="ECO:0000256" key="1">
    <source>
        <dbReference type="ARBA" id="ARBA00022723"/>
    </source>
</evidence>
<keyword evidence="1" id="KW-0479">Metal-binding</keyword>
<sequence length="597" mass="68383">MTSNFDKYPSITVSENSSECIVGWSNICSHLNQYHSSLKKERLVVAIDCYHGVHHAEIEKALRAGLKHDAFFKSTDAFKSEKEVTEMVYPDVTDDRIFGFMTELTIDEYFDEAKLATLRKQIDAVKGGIIVIYGEAAAFAARQWDNLVYLDMARWEIQLRMRRNEISNLGVTNNTTEFALQYKQAYFVDWRVLDRHKRNVMDRWDFVIDTNKAGEPKMVKGAAVLKGMEIASQRPFRVVPFFDPGPWGGQWLKEVADLDRSVINFAWGFDCVPEENSLLLKFGDVVFEIPSINLVFKQPKALLGEQVYSKFGAEFPIRFDFLDTMDGGHLSLQVHPTTKYIKEHFGMDYTQDESYYMLDTKEDAVVYLGLNEDVDPEDMIRELKEAQNGGAGFDAEKYVQKWPVKKHDHVLIPAGTVHCSGRNGVVLEISSTPYIFTFKLWDWGRLGLDGKPRPINISHGEKVIQWDRRKEWTKKNLINRVEKVAEGDGWIEEKTGLHEFQFIETRRHWFTKKVSHNTNGGVNVINLVEGREAIVESPTGKFKPFVVHYAETFIVPAAVGEYTIRPHGESEGKQCATLKAFVRVEEIKNGHRHHLGG</sequence>
<evidence type="ECO:0000313" key="3">
    <source>
        <dbReference type="EMBL" id="MBT1697587.1"/>
    </source>
</evidence>
<dbReference type="PANTHER" id="PTHR42742">
    <property type="entry name" value="TRANSCRIPTIONAL REPRESSOR MPRA"/>
    <property type="match status" value="1"/>
</dbReference>
<evidence type="ECO:0000256" key="2">
    <source>
        <dbReference type="ARBA" id="ARBA00022833"/>
    </source>
</evidence>
<dbReference type="InterPro" id="IPR011051">
    <property type="entry name" value="RmlC_Cupin_sf"/>
</dbReference>
<dbReference type="SUPFAM" id="SSF51182">
    <property type="entry name" value="RmlC-like cupins"/>
    <property type="match status" value="1"/>
</dbReference>
<dbReference type="GO" id="GO:0016853">
    <property type="term" value="F:isomerase activity"/>
    <property type="evidence" value="ECO:0007669"/>
    <property type="project" value="UniProtKB-KW"/>
</dbReference>
<dbReference type="AlphaFoldDB" id="A0AAP2DMG3"/>
<keyword evidence="4" id="KW-1185">Reference proteome</keyword>
<dbReference type="Proteomes" id="UP001319200">
    <property type="component" value="Unassembled WGS sequence"/>
</dbReference>
<accession>A0AAP2DMG3</accession>
<dbReference type="Gene3D" id="2.60.120.10">
    <property type="entry name" value="Jelly Rolls"/>
    <property type="match status" value="1"/>
</dbReference>
<dbReference type="CDD" id="cd07010">
    <property type="entry name" value="cupin_PMI_type_I_N_bac"/>
    <property type="match status" value="1"/>
</dbReference>
<keyword evidence="3" id="KW-0413">Isomerase</keyword>
<proteinExistence type="predicted"/>
<dbReference type="PANTHER" id="PTHR42742:SF3">
    <property type="entry name" value="FRUCTOKINASE"/>
    <property type="match status" value="1"/>
</dbReference>
<dbReference type="EMBL" id="JAHESF010000010">
    <property type="protein sequence ID" value="MBT1697587.1"/>
    <property type="molecule type" value="Genomic_DNA"/>
</dbReference>
<reference evidence="3 4" key="1">
    <citation type="submission" date="2021-05" db="EMBL/GenBank/DDBJ databases">
        <title>A Polyphasic approach of four new species of the genus Ohtaekwangia: Ohtaekwangia histidinii sp. nov., Ohtaekwangia cretensis sp. nov., Ohtaekwangia indiensis sp. nov., Ohtaekwangia reichenbachii sp. nov. from diverse environment.</title>
        <authorList>
            <person name="Octaviana S."/>
        </authorList>
    </citation>
    <scope>NUCLEOTIDE SEQUENCE [LARGE SCALE GENOMIC DNA]</scope>
    <source>
        <strain evidence="3 4">PWU4</strain>
    </source>
</reference>
<name>A0AAP2DMG3_9BACT</name>
<evidence type="ECO:0000313" key="4">
    <source>
        <dbReference type="Proteomes" id="UP001319200"/>
    </source>
</evidence>
<protein>
    <submittedName>
        <fullName evidence="3">Class I mannose-6-phosphate isomerase</fullName>
    </submittedName>
</protein>
<keyword evidence="2" id="KW-0862">Zinc</keyword>